<organism evidence="8 9">
    <name type="scientific">Linnemannia elongata AG-77</name>
    <dbReference type="NCBI Taxonomy" id="1314771"/>
    <lineage>
        <taxon>Eukaryota</taxon>
        <taxon>Fungi</taxon>
        <taxon>Fungi incertae sedis</taxon>
        <taxon>Mucoromycota</taxon>
        <taxon>Mortierellomycotina</taxon>
        <taxon>Mortierellomycetes</taxon>
        <taxon>Mortierellales</taxon>
        <taxon>Mortierellaceae</taxon>
        <taxon>Linnemannia</taxon>
    </lineage>
</organism>
<feature type="compositionally biased region" description="Basic and acidic residues" evidence="5">
    <location>
        <begin position="424"/>
        <end position="441"/>
    </location>
</feature>
<dbReference type="Proteomes" id="UP000078512">
    <property type="component" value="Unassembled WGS sequence"/>
</dbReference>
<feature type="domain" description="Mechanosensitive ion channel MscS" evidence="7">
    <location>
        <begin position="201"/>
        <end position="266"/>
    </location>
</feature>
<gene>
    <name evidence="8" type="ORF">K457DRAFT_143143</name>
</gene>
<evidence type="ECO:0000256" key="5">
    <source>
        <dbReference type="SAM" id="MobiDB-lite"/>
    </source>
</evidence>
<evidence type="ECO:0000256" key="2">
    <source>
        <dbReference type="ARBA" id="ARBA00022692"/>
    </source>
</evidence>
<evidence type="ECO:0000259" key="7">
    <source>
        <dbReference type="Pfam" id="PF00924"/>
    </source>
</evidence>
<dbReference type="PANTHER" id="PTHR30566:SF25">
    <property type="entry name" value="INNER MEMBRANE PROTEIN"/>
    <property type="match status" value="1"/>
</dbReference>
<dbReference type="Gene3D" id="2.30.30.60">
    <property type="match status" value="1"/>
</dbReference>
<keyword evidence="9" id="KW-1185">Reference proteome</keyword>
<keyword evidence="3 6" id="KW-1133">Transmembrane helix</keyword>
<evidence type="ECO:0000256" key="4">
    <source>
        <dbReference type="ARBA" id="ARBA00023136"/>
    </source>
</evidence>
<feature type="region of interest" description="Disordered" evidence="5">
    <location>
        <begin position="418"/>
        <end position="444"/>
    </location>
</feature>
<dbReference type="SUPFAM" id="SSF50182">
    <property type="entry name" value="Sm-like ribonucleoproteins"/>
    <property type="match status" value="1"/>
</dbReference>
<sequence length="512" mass="54738">MDTNTTDPGASPLPNSTVPTSKAMNSVTAAFIILGVTVGAIILHLVLSYIFKKIAEKTVWQFDDDVVKYCKKPTFLMFPTIGLLITIQLVTLPIGVYGVLNHVFLIILIFSITLFVVMLIKCGSMAVARSNSRMKESDMKRAREVETQIVVMTRIVQGMVWLLGLSGIAMTFPNAWQVGVSLLASASVTALLLGVAAKPAIENAFASLAIALTQPFLLEDQVEVDGEVGHIEEIQSQYVIMRTLDERRLVIPLTWFLANIFQNWSRNSAQQIGMCKIFVDYSTAIPRIRQYFLRFARAHPLYDGRHCSLLVTDCTLGTIELTCQVSVSNAMDVIQVSSDIREAMVEFIARSKLEVSTTGTSPASIRGLANLGDDLVGGGEKVVNEHGEIVEAPPPPLTTEDVKMGSGSKTYQKINPALTASKDAAAEKDADGGVEGEKEKPVSGTTTALNVGPGAAAAAVGSRRDHIQVTVEDADGTSGSVSAAVVPGLTRRTIGGGPDSVVSSLGVAENKS</sequence>
<keyword evidence="4 6" id="KW-0472">Membrane</keyword>
<protein>
    <recommendedName>
        <fullName evidence="7">Mechanosensitive ion channel MscS domain-containing protein</fullName>
    </recommendedName>
</protein>
<dbReference type="EMBL" id="KV442138">
    <property type="protein sequence ID" value="OAQ22863.1"/>
    <property type="molecule type" value="Genomic_DNA"/>
</dbReference>
<accession>A0A197JCW4</accession>
<dbReference type="InterPro" id="IPR023408">
    <property type="entry name" value="MscS_beta-dom_sf"/>
</dbReference>
<evidence type="ECO:0000313" key="9">
    <source>
        <dbReference type="Proteomes" id="UP000078512"/>
    </source>
</evidence>
<dbReference type="InterPro" id="IPR010920">
    <property type="entry name" value="LSM_dom_sf"/>
</dbReference>
<name>A0A197JCW4_9FUNG</name>
<evidence type="ECO:0000256" key="1">
    <source>
        <dbReference type="ARBA" id="ARBA00004370"/>
    </source>
</evidence>
<reference evidence="8 9" key="1">
    <citation type="submission" date="2016-05" db="EMBL/GenBank/DDBJ databases">
        <title>Genome sequencing reveals origins of a unique bacterial endosymbiosis in the earliest lineages of terrestrial Fungi.</title>
        <authorList>
            <consortium name="DOE Joint Genome Institute"/>
            <person name="Uehling J."/>
            <person name="Gryganskyi A."/>
            <person name="Hameed K."/>
            <person name="Tschaplinski T."/>
            <person name="Misztal P."/>
            <person name="Wu S."/>
            <person name="Desiro A."/>
            <person name="Vande Pol N."/>
            <person name="Du Z.-Y."/>
            <person name="Zienkiewicz A."/>
            <person name="Zienkiewicz K."/>
            <person name="Morin E."/>
            <person name="Tisserant E."/>
            <person name="Splivallo R."/>
            <person name="Hainaut M."/>
            <person name="Henrissat B."/>
            <person name="Ohm R."/>
            <person name="Kuo A."/>
            <person name="Yan J."/>
            <person name="Lipzen A."/>
            <person name="Nolan M."/>
            <person name="Labutti K."/>
            <person name="Barry K."/>
            <person name="Goldstein A."/>
            <person name="Labbe J."/>
            <person name="Schadt C."/>
            <person name="Tuskan G."/>
            <person name="Grigoriev I."/>
            <person name="Martin F."/>
            <person name="Vilgalys R."/>
            <person name="Bonito G."/>
        </authorList>
    </citation>
    <scope>NUCLEOTIDE SEQUENCE [LARGE SCALE GENOMIC DNA]</scope>
    <source>
        <strain evidence="8 9">AG-77</strain>
    </source>
</reference>
<dbReference type="Pfam" id="PF00924">
    <property type="entry name" value="MS_channel_2nd"/>
    <property type="match status" value="1"/>
</dbReference>
<proteinExistence type="predicted"/>
<feature type="transmembrane region" description="Helical" evidence="6">
    <location>
        <begin position="75"/>
        <end position="97"/>
    </location>
</feature>
<feature type="transmembrane region" description="Helical" evidence="6">
    <location>
        <begin position="103"/>
        <end position="128"/>
    </location>
</feature>
<evidence type="ECO:0000256" key="6">
    <source>
        <dbReference type="SAM" id="Phobius"/>
    </source>
</evidence>
<dbReference type="PANTHER" id="PTHR30566">
    <property type="entry name" value="YNAI-RELATED MECHANOSENSITIVE ION CHANNEL"/>
    <property type="match status" value="1"/>
</dbReference>
<evidence type="ECO:0000313" key="8">
    <source>
        <dbReference type="EMBL" id="OAQ22863.1"/>
    </source>
</evidence>
<feature type="transmembrane region" description="Helical" evidence="6">
    <location>
        <begin position="175"/>
        <end position="197"/>
    </location>
</feature>
<keyword evidence="2 6" id="KW-0812">Transmembrane</keyword>
<dbReference type="Gene3D" id="1.10.287.1260">
    <property type="match status" value="1"/>
</dbReference>
<feature type="transmembrane region" description="Helical" evidence="6">
    <location>
        <begin position="149"/>
        <end position="169"/>
    </location>
</feature>
<comment type="subcellular location">
    <subcellularLocation>
        <location evidence="1">Membrane</location>
    </subcellularLocation>
</comment>
<evidence type="ECO:0000256" key="3">
    <source>
        <dbReference type="ARBA" id="ARBA00022989"/>
    </source>
</evidence>
<dbReference type="GO" id="GO:0055085">
    <property type="term" value="P:transmembrane transport"/>
    <property type="evidence" value="ECO:0007669"/>
    <property type="project" value="InterPro"/>
</dbReference>
<feature type="transmembrane region" description="Helical" evidence="6">
    <location>
        <begin position="29"/>
        <end position="51"/>
    </location>
</feature>
<dbReference type="GO" id="GO:0016020">
    <property type="term" value="C:membrane"/>
    <property type="evidence" value="ECO:0007669"/>
    <property type="project" value="UniProtKB-SubCell"/>
</dbReference>
<dbReference type="InterPro" id="IPR006685">
    <property type="entry name" value="MscS_channel_2nd"/>
</dbReference>
<dbReference type="AlphaFoldDB" id="A0A197JCW4"/>
<feature type="region of interest" description="Disordered" evidence="5">
    <location>
        <begin position="493"/>
        <end position="512"/>
    </location>
</feature>
<dbReference type="OrthoDB" id="2114051at2759"/>